<dbReference type="PANTHER" id="PTHR46677:SF1">
    <property type="entry name" value="SMC5-SMC6 COMPLEX LOCALIZATION FACTOR PROTEIN 1"/>
    <property type="match status" value="1"/>
</dbReference>
<sequence length="167" mass="19498">MDRLFSTVLQRNRTFDPSCTHVTCKEFRRTEKIIAACASGKWILMPQYSTDSRKKGMYLDQEPYEWGLNKVSKKISMDPRTIAIFRETLPPPSFCDQVISAAGGTVVDVKKMLQKFQPEIDGRLFWLPTSYVKSDTKHSTRVKPNFIIEYITRDQICRPQLQDYYRS</sequence>
<organism evidence="1 2">
    <name type="scientific">Thraustotheca clavata</name>
    <dbReference type="NCBI Taxonomy" id="74557"/>
    <lineage>
        <taxon>Eukaryota</taxon>
        <taxon>Sar</taxon>
        <taxon>Stramenopiles</taxon>
        <taxon>Oomycota</taxon>
        <taxon>Saprolegniomycetes</taxon>
        <taxon>Saprolegniales</taxon>
        <taxon>Achlyaceae</taxon>
        <taxon>Thraustotheca</taxon>
    </lineage>
</organism>
<keyword evidence="2" id="KW-1185">Reference proteome</keyword>
<gene>
    <name evidence="1" type="ORF">THRCLA_22909</name>
</gene>
<dbReference type="GO" id="GO:0035861">
    <property type="term" value="C:site of double-strand break"/>
    <property type="evidence" value="ECO:0007669"/>
    <property type="project" value="TreeGrafter"/>
</dbReference>
<protein>
    <recommendedName>
        <fullName evidence="3">BRCT domain-containing protein</fullName>
    </recommendedName>
</protein>
<dbReference type="GO" id="GO:2000781">
    <property type="term" value="P:positive regulation of double-strand break repair"/>
    <property type="evidence" value="ECO:0007669"/>
    <property type="project" value="InterPro"/>
</dbReference>
<dbReference type="EMBL" id="JNBS01003379">
    <property type="protein sequence ID" value="OQR87700.1"/>
    <property type="molecule type" value="Genomic_DNA"/>
</dbReference>
<dbReference type="InterPro" id="IPR036420">
    <property type="entry name" value="BRCT_dom_sf"/>
</dbReference>
<evidence type="ECO:0000313" key="1">
    <source>
        <dbReference type="EMBL" id="OQR87700.1"/>
    </source>
</evidence>
<reference evidence="1 2" key="1">
    <citation type="journal article" date="2014" name="Genome Biol. Evol.">
        <title>The secreted proteins of Achlya hypogyna and Thraustotheca clavata identify the ancestral oomycete secretome and reveal gene acquisitions by horizontal gene transfer.</title>
        <authorList>
            <person name="Misner I."/>
            <person name="Blouin N."/>
            <person name="Leonard G."/>
            <person name="Richards T.A."/>
            <person name="Lane C.E."/>
        </authorList>
    </citation>
    <scope>NUCLEOTIDE SEQUENCE [LARGE SCALE GENOMIC DNA]</scope>
    <source>
        <strain evidence="1 2">ATCC 34112</strain>
    </source>
</reference>
<evidence type="ECO:0008006" key="3">
    <source>
        <dbReference type="Google" id="ProtNLM"/>
    </source>
</evidence>
<accession>A0A1V9YPU1</accession>
<dbReference type="SUPFAM" id="SSF52113">
    <property type="entry name" value="BRCT domain"/>
    <property type="match status" value="1"/>
</dbReference>
<dbReference type="GO" id="GO:0006974">
    <property type="term" value="P:DNA damage response"/>
    <property type="evidence" value="ECO:0007669"/>
    <property type="project" value="TreeGrafter"/>
</dbReference>
<dbReference type="Gene3D" id="3.40.50.10190">
    <property type="entry name" value="BRCT domain"/>
    <property type="match status" value="1"/>
</dbReference>
<dbReference type="InterPro" id="IPR042479">
    <property type="entry name" value="Slf1"/>
</dbReference>
<dbReference type="Proteomes" id="UP000243217">
    <property type="component" value="Unassembled WGS sequence"/>
</dbReference>
<dbReference type="PANTHER" id="PTHR46677">
    <property type="entry name" value="SMC5-SMC6 COMPLEX LOCALIZATION FACTOR PROTEIN 1"/>
    <property type="match status" value="1"/>
</dbReference>
<comment type="caution">
    <text evidence="1">The sequence shown here is derived from an EMBL/GenBank/DDBJ whole genome shotgun (WGS) entry which is preliminary data.</text>
</comment>
<dbReference type="GO" id="GO:0005634">
    <property type="term" value="C:nucleus"/>
    <property type="evidence" value="ECO:0007669"/>
    <property type="project" value="TreeGrafter"/>
</dbReference>
<dbReference type="GO" id="GO:1990166">
    <property type="term" value="P:protein localization to site of double-strand break"/>
    <property type="evidence" value="ECO:0007669"/>
    <property type="project" value="TreeGrafter"/>
</dbReference>
<dbReference type="OrthoDB" id="273147at2759"/>
<dbReference type="AlphaFoldDB" id="A0A1V9YPU1"/>
<dbReference type="STRING" id="74557.A0A1V9YPU1"/>
<name>A0A1V9YPU1_9STRA</name>
<evidence type="ECO:0000313" key="2">
    <source>
        <dbReference type="Proteomes" id="UP000243217"/>
    </source>
</evidence>
<proteinExistence type="predicted"/>